<sequence>MDPQNFNQGSEKFLAWFKSLPGASFSDAIKIVDLRDRNAGRGIIASEDIPAETTLFTIPRKGIINTETSELPKKIPDVFDLDRPIDDESVPGLDSWSSLILVMIYEYLQGKSSAWKPYFDVLPSAFDTPMFWSEDELNHLQASHMRSKIGKANAEEMFRKTLLPIIYSNSSLFSVGNRSDDDLVEIAHRMGSTIMAYAFDLENDEEDEEDETDGWVEDREGKSMMGMVPMADIMNADAEFNAHVNHEEESLTVTSLRPIKAGEEILNYYGPHPNSELLRRYGYVTERHSRYDVVEIPWNVVESVMTGNFGISSQVLDTLRNDLEEEEEFEDTFVLERETGEVNPDGTFASPAKFESMPEDLQQQLKTFLKGIKKAHPEAIPDKRKRDEIHQAVLAKTLQALASRYPTGISEDELLLKRQDLGQRARLAVEVRLGEKKLLQEAIGAVSMDEDVEMTVDDDESGPAKRARR</sequence>
<dbReference type="InterPro" id="IPR015353">
    <property type="entry name" value="Rubisco_LSMT_subst-bd"/>
</dbReference>
<feature type="domain" description="SET" evidence="5">
    <location>
        <begin position="27"/>
        <end position="270"/>
    </location>
</feature>
<keyword evidence="3" id="KW-0949">S-adenosyl-L-methionine</keyword>
<dbReference type="PANTHER" id="PTHR13271">
    <property type="entry name" value="UNCHARACTERIZED PUTATIVE METHYLTRANSFERASE"/>
    <property type="match status" value="1"/>
</dbReference>
<accession>A0A8H4XH60</accession>
<gene>
    <name evidence="6" type="ORF">FZEAL_8948</name>
</gene>
<dbReference type="EMBL" id="JABEYC010000802">
    <property type="protein sequence ID" value="KAF4974110.1"/>
    <property type="molecule type" value="Genomic_DNA"/>
</dbReference>
<dbReference type="InterPro" id="IPR036464">
    <property type="entry name" value="Rubisco_LSMT_subst-bd_sf"/>
</dbReference>
<evidence type="ECO:0000256" key="3">
    <source>
        <dbReference type="ARBA" id="ARBA00022691"/>
    </source>
</evidence>
<dbReference type="InterPro" id="IPR001214">
    <property type="entry name" value="SET_dom"/>
</dbReference>
<keyword evidence="1" id="KW-0489">Methyltransferase</keyword>
<keyword evidence="2" id="KW-0808">Transferase</keyword>
<keyword evidence="7" id="KW-1185">Reference proteome</keyword>
<name>A0A8H4XH60_9HYPO</name>
<dbReference type="SUPFAM" id="SSF82199">
    <property type="entry name" value="SET domain"/>
    <property type="match status" value="1"/>
</dbReference>
<dbReference type="Gene3D" id="3.90.1420.10">
    <property type="entry name" value="Rubisco LSMT, substrate-binding domain"/>
    <property type="match status" value="1"/>
</dbReference>
<dbReference type="SUPFAM" id="SSF81822">
    <property type="entry name" value="RuBisCo LSMT C-terminal, substrate-binding domain"/>
    <property type="match status" value="1"/>
</dbReference>
<reference evidence="6" key="2">
    <citation type="submission" date="2020-05" db="EMBL/GenBank/DDBJ databases">
        <authorList>
            <person name="Kim H.-S."/>
            <person name="Proctor R.H."/>
            <person name="Brown D.W."/>
        </authorList>
    </citation>
    <scope>NUCLEOTIDE SEQUENCE</scope>
    <source>
        <strain evidence="6">NRRL 22465</strain>
    </source>
</reference>
<protein>
    <recommendedName>
        <fullName evidence="5">SET domain-containing protein</fullName>
    </recommendedName>
</protein>
<dbReference type="GO" id="GO:0032259">
    <property type="term" value="P:methylation"/>
    <property type="evidence" value="ECO:0007669"/>
    <property type="project" value="UniProtKB-KW"/>
</dbReference>
<dbReference type="InterPro" id="IPR050600">
    <property type="entry name" value="SETD3_SETD6_MTase"/>
</dbReference>
<dbReference type="GO" id="GO:0016279">
    <property type="term" value="F:protein-lysine N-methyltransferase activity"/>
    <property type="evidence" value="ECO:0007669"/>
    <property type="project" value="TreeGrafter"/>
</dbReference>
<dbReference type="InterPro" id="IPR046341">
    <property type="entry name" value="SET_dom_sf"/>
</dbReference>
<evidence type="ECO:0000256" key="1">
    <source>
        <dbReference type="ARBA" id="ARBA00022603"/>
    </source>
</evidence>
<evidence type="ECO:0000256" key="4">
    <source>
        <dbReference type="SAM" id="MobiDB-lite"/>
    </source>
</evidence>
<dbReference type="GO" id="GO:0005634">
    <property type="term" value="C:nucleus"/>
    <property type="evidence" value="ECO:0007669"/>
    <property type="project" value="TreeGrafter"/>
</dbReference>
<evidence type="ECO:0000313" key="7">
    <source>
        <dbReference type="Proteomes" id="UP000635477"/>
    </source>
</evidence>
<dbReference type="PANTHER" id="PTHR13271:SF34">
    <property type="entry name" value="N-LYSINE METHYLTRANSFERASE SETD6"/>
    <property type="match status" value="1"/>
</dbReference>
<dbReference type="Proteomes" id="UP000635477">
    <property type="component" value="Unassembled WGS sequence"/>
</dbReference>
<proteinExistence type="predicted"/>
<dbReference type="OrthoDB" id="341421at2759"/>
<evidence type="ECO:0000256" key="2">
    <source>
        <dbReference type="ARBA" id="ARBA00022679"/>
    </source>
</evidence>
<comment type="caution">
    <text evidence="6">The sequence shown here is derived from an EMBL/GenBank/DDBJ whole genome shotgun (WGS) entry which is preliminary data.</text>
</comment>
<dbReference type="AlphaFoldDB" id="A0A8H4XH60"/>
<dbReference type="Gene3D" id="3.90.1410.10">
    <property type="entry name" value="set domain protein methyltransferase, domain 1"/>
    <property type="match status" value="1"/>
</dbReference>
<dbReference type="FunFam" id="3.90.1410.10:FF:000007">
    <property type="entry name" value="Ribosomal lysine N-methyltransferase 4"/>
    <property type="match status" value="1"/>
</dbReference>
<dbReference type="Pfam" id="PF00856">
    <property type="entry name" value="SET"/>
    <property type="match status" value="1"/>
</dbReference>
<evidence type="ECO:0000313" key="6">
    <source>
        <dbReference type="EMBL" id="KAF4974110.1"/>
    </source>
</evidence>
<feature type="compositionally biased region" description="Acidic residues" evidence="4">
    <location>
        <begin position="450"/>
        <end position="461"/>
    </location>
</feature>
<reference evidence="6" key="1">
    <citation type="journal article" date="2020" name="BMC Genomics">
        <title>Correction to: Identification and distribution of gene clusters required for synthesis of sphingolipid metabolism inhibitors in diverse species of the filamentous fungus Fusarium.</title>
        <authorList>
            <person name="Kim H.S."/>
            <person name="Lohmar J.M."/>
            <person name="Busman M."/>
            <person name="Brown D.W."/>
            <person name="Naumann T.A."/>
            <person name="Divon H.H."/>
            <person name="Lysoe E."/>
            <person name="Uhlig S."/>
            <person name="Proctor R.H."/>
        </authorList>
    </citation>
    <scope>NUCLEOTIDE SEQUENCE</scope>
    <source>
        <strain evidence="6">NRRL 22465</strain>
    </source>
</reference>
<organism evidence="6 7">
    <name type="scientific">Fusarium zealandicum</name>
    <dbReference type="NCBI Taxonomy" id="1053134"/>
    <lineage>
        <taxon>Eukaryota</taxon>
        <taxon>Fungi</taxon>
        <taxon>Dikarya</taxon>
        <taxon>Ascomycota</taxon>
        <taxon>Pezizomycotina</taxon>
        <taxon>Sordariomycetes</taxon>
        <taxon>Hypocreomycetidae</taxon>
        <taxon>Hypocreales</taxon>
        <taxon>Nectriaceae</taxon>
        <taxon>Fusarium</taxon>
        <taxon>Fusarium staphyleae species complex</taxon>
    </lineage>
</organism>
<evidence type="ECO:0000259" key="5">
    <source>
        <dbReference type="PROSITE" id="PS50280"/>
    </source>
</evidence>
<feature type="region of interest" description="Disordered" evidence="4">
    <location>
        <begin position="450"/>
        <end position="469"/>
    </location>
</feature>
<dbReference type="Pfam" id="PF09273">
    <property type="entry name" value="Rubis-subs-bind"/>
    <property type="match status" value="1"/>
</dbReference>
<dbReference type="PROSITE" id="PS50280">
    <property type="entry name" value="SET"/>
    <property type="match status" value="1"/>
</dbReference>